<evidence type="ECO:0000259" key="1">
    <source>
        <dbReference type="PROSITE" id="PS51462"/>
    </source>
</evidence>
<dbReference type="Proteomes" id="UP000076023">
    <property type="component" value="Unassembled WGS sequence"/>
</dbReference>
<feature type="domain" description="Nudix hydrolase" evidence="1">
    <location>
        <begin position="64"/>
        <end position="194"/>
    </location>
</feature>
<proteinExistence type="predicted"/>
<accession>A0A146G555</accession>
<dbReference type="AlphaFoldDB" id="A0A146G555"/>
<dbReference type="Gene3D" id="3.90.79.10">
    <property type="entry name" value="Nucleoside Triphosphate Pyrophosphohydrolase"/>
    <property type="match status" value="1"/>
</dbReference>
<evidence type="ECO:0000313" key="3">
    <source>
        <dbReference type="Proteomes" id="UP000076023"/>
    </source>
</evidence>
<dbReference type="InterPro" id="IPR059176">
    <property type="entry name" value="UDP-X_N"/>
</dbReference>
<organism evidence="2 3">
    <name type="scientific">Terrimicrobium sacchariphilum</name>
    <dbReference type="NCBI Taxonomy" id="690879"/>
    <lineage>
        <taxon>Bacteria</taxon>
        <taxon>Pseudomonadati</taxon>
        <taxon>Verrucomicrobiota</taxon>
        <taxon>Terrimicrobiia</taxon>
        <taxon>Terrimicrobiales</taxon>
        <taxon>Terrimicrobiaceae</taxon>
        <taxon>Terrimicrobium</taxon>
    </lineage>
</organism>
<dbReference type="EMBL" id="BDCO01000002">
    <property type="protein sequence ID" value="GAT31958.1"/>
    <property type="molecule type" value="Genomic_DNA"/>
</dbReference>
<dbReference type="Pfam" id="PF12535">
    <property type="entry name" value="Nudix_N"/>
    <property type="match status" value="1"/>
</dbReference>
<comment type="caution">
    <text evidence="2">The sequence shown here is derived from an EMBL/GenBank/DDBJ whole genome shotgun (WGS) entry which is preliminary data.</text>
</comment>
<dbReference type="PROSITE" id="PS51462">
    <property type="entry name" value="NUDIX"/>
    <property type="match status" value="1"/>
</dbReference>
<dbReference type="PANTHER" id="PTHR43736">
    <property type="entry name" value="ADP-RIBOSE PYROPHOSPHATASE"/>
    <property type="match status" value="1"/>
</dbReference>
<protein>
    <submittedName>
        <fullName evidence="2">ADP-ribose pyrophosphatase YjhB, NUDIX family</fullName>
    </submittedName>
</protein>
<dbReference type="InterPro" id="IPR000086">
    <property type="entry name" value="NUDIX_hydrolase_dom"/>
</dbReference>
<dbReference type="Pfam" id="PF00293">
    <property type="entry name" value="NUDIX"/>
    <property type="match status" value="1"/>
</dbReference>
<name>A0A146G555_TERSA</name>
<evidence type="ECO:0000313" key="2">
    <source>
        <dbReference type="EMBL" id="GAT31958.1"/>
    </source>
</evidence>
<dbReference type="STRING" id="690879.TSACC_2353"/>
<dbReference type="SUPFAM" id="SSF55811">
    <property type="entry name" value="Nudix"/>
    <property type="match status" value="1"/>
</dbReference>
<dbReference type="InterPro" id="IPR015797">
    <property type="entry name" value="NUDIX_hydrolase-like_dom_sf"/>
</dbReference>
<dbReference type="Gene3D" id="6.10.250.1120">
    <property type="match status" value="1"/>
</dbReference>
<dbReference type="PANTHER" id="PTHR43736:SF1">
    <property type="entry name" value="DIHYDRONEOPTERIN TRIPHOSPHATE DIPHOSPHATASE"/>
    <property type="match status" value="1"/>
</dbReference>
<sequence>MPAPRSLLEVSRELAAISQAGLAFSKDPFDRERFNRLREMAGEIMTVEIGQSGFRWPAESGYPTPKVDVRGVAFRGDSVLLIKESSSGLWTTPGGWADVNLSAAQNVEKEFLEESGYQVKAVAITSVIDRELAGFPVHTHTIYKIFFLCQIIGGEARTSIESTEIGFFPTDNLPALDRDRVSAEEIRRAHAFQRNAARPCYFN</sequence>
<dbReference type="InParanoid" id="A0A146G555"/>
<dbReference type="RefSeq" id="WP_075077823.1">
    <property type="nucleotide sequence ID" value="NZ_BDCO01000002.1"/>
</dbReference>
<gene>
    <name evidence="2" type="ORF">TSACC_2353</name>
</gene>
<reference evidence="3" key="1">
    <citation type="journal article" date="2017" name="Genome Announc.">
        <title>Draft Genome Sequence of Terrimicrobium sacchariphilum NM-5T, a Facultative Anaerobic Soil Bacterium of the Class Spartobacteria.</title>
        <authorList>
            <person name="Qiu Y.L."/>
            <person name="Tourlousse D.M."/>
            <person name="Matsuura N."/>
            <person name="Ohashi A."/>
            <person name="Sekiguchi Y."/>
        </authorList>
    </citation>
    <scope>NUCLEOTIDE SEQUENCE [LARGE SCALE GENOMIC DNA]</scope>
    <source>
        <strain evidence="3">NM-5</strain>
    </source>
</reference>
<keyword evidence="3" id="KW-1185">Reference proteome</keyword>
<dbReference type="OrthoDB" id="9804442at2"/>